<reference evidence="4 5" key="1">
    <citation type="submission" date="2020-08" db="EMBL/GenBank/DDBJ databases">
        <title>Genomic Encyclopedia of Type Strains, Phase IV (KMG-V): Genome sequencing to study the core and pangenomes of soil and plant-associated prokaryotes.</title>
        <authorList>
            <person name="Whitman W."/>
        </authorList>
    </citation>
    <scope>NUCLEOTIDE SEQUENCE [LARGE SCALE GENOMIC DNA]</scope>
    <source>
        <strain evidence="2 5">SEMIA 444</strain>
        <strain evidence="1 4">SEMIA 448</strain>
        <strain evidence="3 6">SEMIA 452</strain>
    </source>
</reference>
<evidence type="ECO:0000313" key="2">
    <source>
        <dbReference type="EMBL" id="MBB4415042.1"/>
    </source>
</evidence>
<dbReference type="AlphaFoldDB" id="A0A7W6TKK7"/>
<evidence type="ECO:0000313" key="3">
    <source>
        <dbReference type="EMBL" id="MBB4449734.1"/>
    </source>
</evidence>
<dbReference type="Proteomes" id="UP000576087">
    <property type="component" value="Unassembled WGS sequence"/>
</dbReference>
<comment type="caution">
    <text evidence="2">The sequence shown here is derived from an EMBL/GenBank/DDBJ whole genome shotgun (WGS) entry which is preliminary data.</text>
</comment>
<sequence>MGLGTAFPRGRAVPNWGSTIRRSGVLISALFRT</sequence>
<organism evidence="2 5">
    <name type="scientific">Aliirhizobium cellulosilyticum</name>
    <dbReference type="NCBI Taxonomy" id="393664"/>
    <lineage>
        <taxon>Bacteria</taxon>
        <taxon>Pseudomonadati</taxon>
        <taxon>Pseudomonadota</taxon>
        <taxon>Alphaproteobacteria</taxon>
        <taxon>Hyphomicrobiales</taxon>
        <taxon>Rhizobiaceae</taxon>
        <taxon>Aliirhizobium</taxon>
    </lineage>
</organism>
<evidence type="ECO:0000313" key="5">
    <source>
        <dbReference type="Proteomes" id="UP000524535"/>
    </source>
</evidence>
<dbReference type="Proteomes" id="UP000524535">
    <property type="component" value="Unassembled WGS sequence"/>
</dbReference>
<keyword evidence="5" id="KW-1185">Reference proteome</keyword>
<evidence type="ECO:0000313" key="4">
    <source>
        <dbReference type="Proteomes" id="UP000520770"/>
    </source>
</evidence>
<dbReference type="EMBL" id="JACIHM010000023">
    <property type="protein sequence ID" value="MBB4449734.1"/>
    <property type="molecule type" value="Genomic_DNA"/>
</dbReference>
<dbReference type="EMBL" id="JACIGW010000020">
    <property type="protein sequence ID" value="MBB4351807.1"/>
    <property type="molecule type" value="Genomic_DNA"/>
</dbReference>
<protein>
    <submittedName>
        <fullName evidence="2">Uncharacterized protein</fullName>
    </submittedName>
</protein>
<gene>
    <name evidence="2" type="ORF">GGE31_005591</name>
    <name evidence="1" type="ORF">GGE33_005593</name>
    <name evidence="3" type="ORF">GGE35_005594</name>
</gene>
<name>A0A7W6TKK7_9HYPH</name>
<proteinExistence type="predicted"/>
<dbReference type="EMBL" id="JACIGY010000020">
    <property type="protein sequence ID" value="MBB4415042.1"/>
    <property type="molecule type" value="Genomic_DNA"/>
</dbReference>
<evidence type="ECO:0000313" key="1">
    <source>
        <dbReference type="EMBL" id="MBB4351807.1"/>
    </source>
</evidence>
<evidence type="ECO:0000313" key="6">
    <source>
        <dbReference type="Proteomes" id="UP000576087"/>
    </source>
</evidence>
<dbReference type="Proteomes" id="UP000520770">
    <property type="component" value="Unassembled WGS sequence"/>
</dbReference>
<accession>A0A7W6TKK7</accession>